<dbReference type="GO" id="GO:0016705">
    <property type="term" value="F:oxidoreductase activity, acting on paired donors, with incorporation or reduction of molecular oxygen"/>
    <property type="evidence" value="ECO:0007669"/>
    <property type="project" value="InterPro"/>
</dbReference>
<evidence type="ECO:0000313" key="7">
    <source>
        <dbReference type="EMBL" id="WMV25990.1"/>
    </source>
</evidence>
<dbReference type="InterPro" id="IPR001128">
    <property type="entry name" value="Cyt_P450"/>
</dbReference>
<comment type="similarity">
    <text evidence="1">Belongs to the cytochrome P450 family.</text>
</comment>
<evidence type="ECO:0000256" key="1">
    <source>
        <dbReference type="ARBA" id="ARBA00010617"/>
    </source>
</evidence>
<dbReference type="InterPro" id="IPR036396">
    <property type="entry name" value="Cyt_P450_sf"/>
</dbReference>
<keyword evidence="5" id="KW-0408">Iron</keyword>
<evidence type="ECO:0000256" key="6">
    <source>
        <dbReference type="ARBA" id="ARBA00023033"/>
    </source>
</evidence>
<dbReference type="Gene3D" id="1.10.630.10">
    <property type="entry name" value="Cytochrome P450"/>
    <property type="match status" value="1"/>
</dbReference>
<dbReference type="EMBL" id="CP133615">
    <property type="protein sequence ID" value="WMV25990.1"/>
    <property type="molecule type" value="Genomic_DNA"/>
</dbReference>
<evidence type="ECO:0000256" key="5">
    <source>
        <dbReference type="ARBA" id="ARBA00023004"/>
    </source>
</evidence>
<evidence type="ECO:0000256" key="3">
    <source>
        <dbReference type="ARBA" id="ARBA00022723"/>
    </source>
</evidence>
<dbReference type="SUPFAM" id="SSF48264">
    <property type="entry name" value="Cytochrome P450"/>
    <property type="match status" value="1"/>
</dbReference>
<organism evidence="7 8">
    <name type="scientific">Solanum verrucosum</name>
    <dbReference type="NCBI Taxonomy" id="315347"/>
    <lineage>
        <taxon>Eukaryota</taxon>
        <taxon>Viridiplantae</taxon>
        <taxon>Streptophyta</taxon>
        <taxon>Embryophyta</taxon>
        <taxon>Tracheophyta</taxon>
        <taxon>Spermatophyta</taxon>
        <taxon>Magnoliopsida</taxon>
        <taxon>eudicotyledons</taxon>
        <taxon>Gunneridae</taxon>
        <taxon>Pentapetalae</taxon>
        <taxon>asterids</taxon>
        <taxon>lamiids</taxon>
        <taxon>Solanales</taxon>
        <taxon>Solanaceae</taxon>
        <taxon>Solanoideae</taxon>
        <taxon>Solaneae</taxon>
        <taxon>Solanum</taxon>
    </lineage>
</organism>
<proteinExistence type="inferred from homology"/>
<accession>A0AAF0TTW5</accession>
<dbReference type="Pfam" id="PF00067">
    <property type="entry name" value="p450"/>
    <property type="match status" value="1"/>
</dbReference>
<name>A0AAF0TTW5_SOLVR</name>
<keyword evidence="8" id="KW-1185">Reference proteome</keyword>
<evidence type="ECO:0000313" key="8">
    <source>
        <dbReference type="Proteomes" id="UP001234989"/>
    </source>
</evidence>
<evidence type="ECO:0000256" key="4">
    <source>
        <dbReference type="ARBA" id="ARBA00023002"/>
    </source>
</evidence>
<dbReference type="InterPro" id="IPR002401">
    <property type="entry name" value="Cyt_P450_E_grp-I"/>
</dbReference>
<evidence type="ECO:0000256" key="2">
    <source>
        <dbReference type="ARBA" id="ARBA00022617"/>
    </source>
</evidence>
<keyword evidence="3" id="KW-0479">Metal-binding</keyword>
<keyword evidence="6" id="KW-0503">Monooxygenase</keyword>
<dbReference type="AlphaFoldDB" id="A0AAF0TTW5"/>
<evidence type="ECO:0008006" key="9">
    <source>
        <dbReference type="Google" id="ProtNLM"/>
    </source>
</evidence>
<keyword evidence="2" id="KW-0349">Heme</keyword>
<sequence length="139" mass="15363">MQTRYYVPAESRFQPKPGSAITVSAQSPNPSSPVDAVVEDVINENKKNIAIGKTNGALGGEDLIDVLIRLMNDGGLQFPITNDNIKAIIFDMFAAGTETSSSTLMWAMVRMMKTQVYSSKLKQKCEKPLKTKKRSMKMM</sequence>
<dbReference type="PANTHER" id="PTHR47953">
    <property type="entry name" value="OS08G0105600 PROTEIN"/>
    <property type="match status" value="1"/>
</dbReference>
<dbReference type="Proteomes" id="UP001234989">
    <property type="component" value="Chromosome 4"/>
</dbReference>
<dbReference type="PANTHER" id="PTHR47953:SF16">
    <property type="entry name" value="CYTOCHROME P450 71D8"/>
    <property type="match status" value="1"/>
</dbReference>
<dbReference type="InterPro" id="IPR052306">
    <property type="entry name" value="CYP450_71D"/>
</dbReference>
<dbReference type="GO" id="GO:0005506">
    <property type="term" value="F:iron ion binding"/>
    <property type="evidence" value="ECO:0007669"/>
    <property type="project" value="InterPro"/>
</dbReference>
<dbReference type="PRINTS" id="PR00463">
    <property type="entry name" value="EP450I"/>
</dbReference>
<dbReference type="GO" id="GO:0020037">
    <property type="term" value="F:heme binding"/>
    <property type="evidence" value="ECO:0007669"/>
    <property type="project" value="InterPro"/>
</dbReference>
<reference evidence="7" key="1">
    <citation type="submission" date="2023-08" db="EMBL/GenBank/DDBJ databases">
        <title>A de novo genome assembly of Solanum verrucosum Schlechtendal, a Mexican diploid species geographically isolated from the other diploid A-genome species in potato relatives.</title>
        <authorList>
            <person name="Hosaka K."/>
        </authorList>
    </citation>
    <scope>NUCLEOTIDE SEQUENCE</scope>
    <source>
        <tissue evidence="7">Young leaves</tissue>
    </source>
</reference>
<protein>
    <recommendedName>
        <fullName evidence="9">Cytochrome P450</fullName>
    </recommendedName>
</protein>
<gene>
    <name evidence="7" type="ORF">MTR67_019375</name>
</gene>
<dbReference type="GO" id="GO:0004497">
    <property type="term" value="F:monooxygenase activity"/>
    <property type="evidence" value="ECO:0007669"/>
    <property type="project" value="UniProtKB-KW"/>
</dbReference>
<keyword evidence="4" id="KW-0560">Oxidoreductase</keyword>